<evidence type="ECO:0000313" key="5">
    <source>
        <dbReference type="EMBL" id="KAF5331209.1"/>
    </source>
</evidence>
<dbReference type="OrthoDB" id="25818at2759"/>
<sequence length="116" mass="13132">MHINSSDFAQPAFPPRQREHGGNVVNSEIYPLPRCPHLHSSSTTPRRVPDELRLMLSGQPYLASDPYIQRIASTQRQKLHAIHDERDDAKRTALLKGFFNCEGVFASMGPIFAEYV</sequence>
<feature type="domain" description="Maltose/galactoside acetyltransferase" evidence="4">
    <location>
        <begin position="52"/>
        <end position="103"/>
    </location>
</feature>
<proteinExistence type="inferred from homology"/>
<dbReference type="Proteomes" id="UP000541558">
    <property type="component" value="Unassembled WGS sequence"/>
</dbReference>
<keyword evidence="2" id="KW-0808">Transferase</keyword>
<name>A0A8H5BXV7_9AGAR</name>
<evidence type="ECO:0000256" key="3">
    <source>
        <dbReference type="SAM" id="MobiDB-lite"/>
    </source>
</evidence>
<dbReference type="Pfam" id="PF12464">
    <property type="entry name" value="Mac"/>
    <property type="match status" value="1"/>
</dbReference>
<comment type="similarity">
    <text evidence="1">Belongs to the transferase hexapeptide repeat family.</text>
</comment>
<evidence type="ECO:0000259" key="4">
    <source>
        <dbReference type="SMART" id="SM01266"/>
    </source>
</evidence>
<evidence type="ECO:0000313" key="6">
    <source>
        <dbReference type="Proteomes" id="UP000541558"/>
    </source>
</evidence>
<keyword evidence="6" id="KW-1185">Reference proteome</keyword>
<evidence type="ECO:0000256" key="2">
    <source>
        <dbReference type="ARBA" id="ARBA00022679"/>
    </source>
</evidence>
<dbReference type="GO" id="GO:0016407">
    <property type="term" value="F:acetyltransferase activity"/>
    <property type="evidence" value="ECO:0007669"/>
    <property type="project" value="InterPro"/>
</dbReference>
<dbReference type="InterPro" id="IPR024688">
    <property type="entry name" value="Mac_dom"/>
</dbReference>
<gene>
    <name evidence="5" type="ORF">D9611_013133</name>
</gene>
<accession>A0A8H5BXV7</accession>
<dbReference type="SMART" id="SM01266">
    <property type="entry name" value="Mac"/>
    <property type="match status" value="1"/>
</dbReference>
<dbReference type="AlphaFoldDB" id="A0A8H5BXV7"/>
<dbReference type="EMBL" id="JAACJK010000115">
    <property type="protein sequence ID" value="KAF5331209.1"/>
    <property type="molecule type" value="Genomic_DNA"/>
</dbReference>
<reference evidence="5 6" key="1">
    <citation type="journal article" date="2020" name="ISME J.">
        <title>Uncovering the hidden diversity of litter-decomposition mechanisms in mushroom-forming fungi.</title>
        <authorList>
            <person name="Floudas D."/>
            <person name="Bentzer J."/>
            <person name="Ahren D."/>
            <person name="Johansson T."/>
            <person name="Persson P."/>
            <person name="Tunlid A."/>
        </authorList>
    </citation>
    <scope>NUCLEOTIDE SEQUENCE [LARGE SCALE GENOMIC DNA]</scope>
    <source>
        <strain evidence="5 6">CBS 175.51</strain>
    </source>
</reference>
<comment type="caution">
    <text evidence="5">The sequence shown here is derived from an EMBL/GenBank/DDBJ whole genome shotgun (WGS) entry which is preliminary data.</text>
</comment>
<evidence type="ECO:0000256" key="1">
    <source>
        <dbReference type="ARBA" id="ARBA00007274"/>
    </source>
</evidence>
<protein>
    <recommendedName>
        <fullName evidence="4">Maltose/galactoside acetyltransferase domain-containing protein</fullName>
    </recommendedName>
</protein>
<feature type="region of interest" description="Disordered" evidence="3">
    <location>
        <begin position="1"/>
        <end position="26"/>
    </location>
</feature>
<organism evidence="5 6">
    <name type="scientific">Ephemerocybe angulata</name>
    <dbReference type="NCBI Taxonomy" id="980116"/>
    <lineage>
        <taxon>Eukaryota</taxon>
        <taxon>Fungi</taxon>
        <taxon>Dikarya</taxon>
        <taxon>Basidiomycota</taxon>
        <taxon>Agaricomycotina</taxon>
        <taxon>Agaricomycetes</taxon>
        <taxon>Agaricomycetidae</taxon>
        <taxon>Agaricales</taxon>
        <taxon>Agaricineae</taxon>
        <taxon>Psathyrellaceae</taxon>
        <taxon>Ephemerocybe</taxon>
    </lineage>
</organism>